<dbReference type="EMBL" id="LGFO01000024">
    <property type="protein sequence ID" value="KUK36956.1"/>
    <property type="molecule type" value="Genomic_DNA"/>
</dbReference>
<dbReference type="InterPro" id="IPR038765">
    <property type="entry name" value="Papain-like_cys_pep_sf"/>
</dbReference>
<feature type="non-terminal residue" evidence="6">
    <location>
        <position position="1"/>
    </location>
</feature>
<protein>
    <submittedName>
        <fullName evidence="6">NLP/P60-like protein</fullName>
    </submittedName>
</protein>
<dbReference type="SUPFAM" id="SSF54001">
    <property type="entry name" value="Cysteine proteinases"/>
    <property type="match status" value="1"/>
</dbReference>
<dbReference type="GO" id="GO:0006508">
    <property type="term" value="P:proteolysis"/>
    <property type="evidence" value="ECO:0007669"/>
    <property type="project" value="UniProtKB-KW"/>
</dbReference>
<dbReference type="Pfam" id="PF00877">
    <property type="entry name" value="NLPC_P60"/>
    <property type="match status" value="1"/>
</dbReference>
<evidence type="ECO:0000256" key="4">
    <source>
        <dbReference type="ARBA" id="ARBA00022807"/>
    </source>
</evidence>
<evidence type="ECO:0000256" key="1">
    <source>
        <dbReference type="ARBA" id="ARBA00007074"/>
    </source>
</evidence>
<dbReference type="InterPro" id="IPR000064">
    <property type="entry name" value="NLP_P60_dom"/>
</dbReference>
<comment type="similarity">
    <text evidence="1">Belongs to the peptidase C40 family.</text>
</comment>
<dbReference type="Proteomes" id="UP000053326">
    <property type="component" value="Unassembled WGS sequence"/>
</dbReference>
<name>A0A117LBI4_9THEO</name>
<reference evidence="7" key="1">
    <citation type="journal article" date="2015" name="MBio">
        <title>Genome-Resolved Metagenomic Analysis Reveals Roles for Candidate Phyla and Other Microbial Community Members in Biogeochemical Transformations in Oil Reservoirs.</title>
        <authorList>
            <person name="Hu P."/>
            <person name="Tom L."/>
            <person name="Singh A."/>
            <person name="Thomas B.C."/>
            <person name="Baker B.J."/>
            <person name="Piceno Y.M."/>
            <person name="Andersen G.L."/>
            <person name="Banfield J.F."/>
        </authorList>
    </citation>
    <scope>NUCLEOTIDE SEQUENCE [LARGE SCALE GENOMIC DNA]</scope>
</reference>
<evidence type="ECO:0000313" key="7">
    <source>
        <dbReference type="Proteomes" id="UP000053326"/>
    </source>
</evidence>
<organism evidence="6 7">
    <name type="scientific">Thermacetogenium phaeum</name>
    <dbReference type="NCBI Taxonomy" id="85874"/>
    <lineage>
        <taxon>Bacteria</taxon>
        <taxon>Bacillati</taxon>
        <taxon>Bacillota</taxon>
        <taxon>Clostridia</taxon>
        <taxon>Thermoanaerobacterales</taxon>
        <taxon>Thermoanaerobacteraceae</taxon>
        <taxon>Thermacetogenium</taxon>
    </lineage>
</organism>
<evidence type="ECO:0000313" key="6">
    <source>
        <dbReference type="EMBL" id="KUK36956.1"/>
    </source>
</evidence>
<evidence type="ECO:0000256" key="2">
    <source>
        <dbReference type="ARBA" id="ARBA00022670"/>
    </source>
</evidence>
<dbReference type="Pfam" id="PF12913">
    <property type="entry name" value="SH3_6"/>
    <property type="match status" value="1"/>
</dbReference>
<sequence length="331" mass="37180">NRVRYACTVRPTWIRVFPAAAMITDRPEEREFDLFQETALDPAEPVIVLHESAGGEWLFVQASFSRGWVAAADLAVADSREAWLDYLEAKSFLVVTGSRLRLGYNPCSPEVSELEFLMGSRIPLAAPEEIPEVVDNQSAAGNYVVKLPVRGENGELAFKLALVPRVADVYEGYLPYTRAGIIRQAFKMLGERYGWGGRYNLRDCSAFVRDVYRSFGFQFPRNSREQELVPGRDVFFANAGEEKRGRLLDRLLPGATLHMPGHVMLYLGRHRDEYYVIHAIAYCGEREKRVPDDTIAAVPVNEIAVTTLSLPRRATGRKLQAALTLGKQIGR</sequence>
<evidence type="ECO:0000256" key="3">
    <source>
        <dbReference type="ARBA" id="ARBA00022801"/>
    </source>
</evidence>
<keyword evidence="4" id="KW-0788">Thiol protease</keyword>
<comment type="caution">
    <text evidence="6">The sequence shown here is derived from an EMBL/GenBank/DDBJ whole genome shotgun (WGS) entry which is preliminary data.</text>
</comment>
<keyword evidence="3" id="KW-0378">Hydrolase</keyword>
<proteinExistence type="inferred from homology"/>
<dbReference type="InterPro" id="IPR039439">
    <property type="entry name" value="SH3b1_dom"/>
</dbReference>
<dbReference type="Gene3D" id="3.90.1720.10">
    <property type="entry name" value="endopeptidase domain like (from Nostoc punctiforme)"/>
    <property type="match status" value="1"/>
</dbReference>
<accession>A0A117LBI4</accession>
<evidence type="ECO:0000259" key="5">
    <source>
        <dbReference type="PROSITE" id="PS51935"/>
    </source>
</evidence>
<keyword evidence="2" id="KW-0645">Protease</keyword>
<gene>
    <name evidence="6" type="ORF">XD66_0347</name>
</gene>
<dbReference type="GO" id="GO:0008234">
    <property type="term" value="F:cysteine-type peptidase activity"/>
    <property type="evidence" value="ECO:0007669"/>
    <property type="project" value="UniProtKB-KW"/>
</dbReference>
<feature type="domain" description="NlpC/P60" evidence="5">
    <location>
        <begin position="175"/>
        <end position="320"/>
    </location>
</feature>
<dbReference type="PROSITE" id="PS51935">
    <property type="entry name" value="NLPC_P60"/>
    <property type="match status" value="1"/>
</dbReference>
<dbReference type="AlphaFoldDB" id="A0A117LBI4"/>